<protein>
    <recommendedName>
        <fullName evidence="2">DUF6533 domain-containing protein</fullName>
    </recommendedName>
</protein>
<name>A0A0C2ZTR8_9AGAM</name>
<keyword evidence="1" id="KW-1133">Transmembrane helix</keyword>
<keyword evidence="1" id="KW-0812">Transmembrane</keyword>
<reference evidence="4" key="2">
    <citation type="submission" date="2015-01" db="EMBL/GenBank/DDBJ databases">
        <title>Evolutionary Origins and Diversification of the Mycorrhizal Mutualists.</title>
        <authorList>
            <consortium name="DOE Joint Genome Institute"/>
            <consortium name="Mycorrhizal Genomics Consortium"/>
            <person name="Kohler A."/>
            <person name="Kuo A."/>
            <person name="Nagy L.G."/>
            <person name="Floudas D."/>
            <person name="Copeland A."/>
            <person name="Barry K.W."/>
            <person name="Cichocki N."/>
            <person name="Veneault-Fourrey C."/>
            <person name="LaButti K."/>
            <person name="Lindquist E.A."/>
            <person name="Lipzen A."/>
            <person name="Lundell T."/>
            <person name="Morin E."/>
            <person name="Murat C."/>
            <person name="Riley R."/>
            <person name="Ohm R."/>
            <person name="Sun H."/>
            <person name="Tunlid A."/>
            <person name="Henrissat B."/>
            <person name="Grigoriev I.V."/>
            <person name="Hibbett D.S."/>
            <person name="Martin F."/>
        </authorList>
    </citation>
    <scope>NUCLEOTIDE SEQUENCE [LARGE SCALE GENOMIC DNA]</scope>
    <source>
        <strain evidence="4">Foug A</strain>
    </source>
</reference>
<evidence type="ECO:0000313" key="4">
    <source>
        <dbReference type="Proteomes" id="UP000053989"/>
    </source>
</evidence>
<feature type="transmembrane region" description="Helical" evidence="1">
    <location>
        <begin position="164"/>
        <end position="183"/>
    </location>
</feature>
<reference evidence="3 4" key="1">
    <citation type="submission" date="2014-04" db="EMBL/GenBank/DDBJ databases">
        <authorList>
            <consortium name="DOE Joint Genome Institute"/>
            <person name="Kuo A."/>
            <person name="Kohler A."/>
            <person name="Nagy L.G."/>
            <person name="Floudas D."/>
            <person name="Copeland A."/>
            <person name="Barry K.W."/>
            <person name="Cichocki N."/>
            <person name="Veneault-Fourrey C."/>
            <person name="LaButti K."/>
            <person name="Lindquist E.A."/>
            <person name="Lipzen A."/>
            <person name="Lundell T."/>
            <person name="Morin E."/>
            <person name="Murat C."/>
            <person name="Sun H."/>
            <person name="Tunlid A."/>
            <person name="Henrissat B."/>
            <person name="Grigoriev I.V."/>
            <person name="Hibbett D.S."/>
            <person name="Martin F."/>
            <person name="Nordberg H.P."/>
            <person name="Cantor M.N."/>
            <person name="Hua S.X."/>
        </authorList>
    </citation>
    <scope>NUCLEOTIDE SEQUENCE [LARGE SCALE GENOMIC DNA]</scope>
    <source>
        <strain evidence="3 4">Foug A</strain>
    </source>
</reference>
<dbReference type="OrthoDB" id="2686513at2759"/>
<sequence>MVAQINVTTIANVSAYTIFIYDYMLTFGEEIDRFWTEPRLSWTLVFFIANRYLTLFGRIPAFVANFLQVNGEPYSHVCKHLLLTDEFTMGLVQITGAVVMTIRVYAIYDKSRRVLYLLLSTMVITIAIGCYALLVKSSNSLQTVSVPPQGCLRSISSQDAPRYAAAWGGQLIFDAMVFGLTLRKLFSMQCAGRRSVVDVLLRDGAMYFAVMTVINTANITALLVGLPHPSLKSVLTSPTNMICSTMISRLMMNIRNSANESVYTRNLDKSTS</sequence>
<feature type="domain" description="DUF6533" evidence="2">
    <location>
        <begin position="12"/>
        <end position="56"/>
    </location>
</feature>
<dbReference type="HOGENOM" id="CLU_035509_7_3_1"/>
<organism evidence="3 4">
    <name type="scientific">Scleroderma citrinum Foug A</name>
    <dbReference type="NCBI Taxonomy" id="1036808"/>
    <lineage>
        <taxon>Eukaryota</taxon>
        <taxon>Fungi</taxon>
        <taxon>Dikarya</taxon>
        <taxon>Basidiomycota</taxon>
        <taxon>Agaricomycotina</taxon>
        <taxon>Agaricomycetes</taxon>
        <taxon>Agaricomycetidae</taxon>
        <taxon>Boletales</taxon>
        <taxon>Sclerodermatineae</taxon>
        <taxon>Sclerodermataceae</taxon>
        <taxon>Scleroderma</taxon>
    </lineage>
</organism>
<feature type="transmembrane region" description="Helical" evidence="1">
    <location>
        <begin position="42"/>
        <end position="67"/>
    </location>
</feature>
<dbReference type="EMBL" id="KN822026">
    <property type="protein sequence ID" value="KIM64908.1"/>
    <property type="molecule type" value="Genomic_DNA"/>
</dbReference>
<gene>
    <name evidence="3" type="ORF">SCLCIDRAFT_1213023</name>
</gene>
<dbReference type="Proteomes" id="UP000053989">
    <property type="component" value="Unassembled WGS sequence"/>
</dbReference>
<feature type="transmembrane region" description="Helical" evidence="1">
    <location>
        <begin position="204"/>
        <end position="226"/>
    </location>
</feature>
<dbReference type="AlphaFoldDB" id="A0A0C2ZTR8"/>
<dbReference type="InterPro" id="IPR045340">
    <property type="entry name" value="DUF6533"/>
</dbReference>
<dbReference type="Pfam" id="PF20151">
    <property type="entry name" value="DUF6533"/>
    <property type="match status" value="1"/>
</dbReference>
<keyword evidence="4" id="KW-1185">Reference proteome</keyword>
<feature type="transmembrane region" description="Helical" evidence="1">
    <location>
        <begin position="115"/>
        <end position="134"/>
    </location>
</feature>
<keyword evidence="1" id="KW-0472">Membrane</keyword>
<accession>A0A0C2ZTR8</accession>
<evidence type="ECO:0000313" key="3">
    <source>
        <dbReference type="EMBL" id="KIM64908.1"/>
    </source>
</evidence>
<dbReference type="InParanoid" id="A0A0C2ZTR8"/>
<evidence type="ECO:0000259" key="2">
    <source>
        <dbReference type="Pfam" id="PF20151"/>
    </source>
</evidence>
<feature type="transmembrane region" description="Helical" evidence="1">
    <location>
        <begin position="87"/>
        <end position="108"/>
    </location>
</feature>
<evidence type="ECO:0000256" key="1">
    <source>
        <dbReference type="SAM" id="Phobius"/>
    </source>
</evidence>
<proteinExistence type="predicted"/>